<dbReference type="PANTHER" id="PTHR11803">
    <property type="entry name" value="2-IMINOBUTANOATE/2-IMINOPROPANOATE DEAMINASE RIDA"/>
    <property type="match status" value="1"/>
</dbReference>
<dbReference type="Pfam" id="PF01042">
    <property type="entry name" value="Ribonuc_L-PSP"/>
    <property type="match status" value="1"/>
</dbReference>
<evidence type="ECO:0000313" key="2">
    <source>
        <dbReference type="EMBL" id="CAB4554550.1"/>
    </source>
</evidence>
<reference evidence="2" key="1">
    <citation type="submission" date="2020-05" db="EMBL/GenBank/DDBJ databases">
        <authorList>
            <person name="Chiriac C."/>
            <person name="Salcher M."/>
            <person name="Ghai R."/>
            <person name="Kavagutti S V."/>
        </authorList>
    </citation>
    <scope>NUCLEOTIDE SEQUENCE</scope>
</reference>
<dbReference type="Gene3D" id="3.30.1330.40">
    <property type="entry name" value="RutC-like"/>
    <property type="match status" value="1"/>
</dbReference>
<dbReference type="GO" id="GO:0005829">
    <property type="term" value="C:cytosol"/>
    <property type="evidence" value="ECO:0007669"/>
    <property type="project" value="TreeGrafter"/>
</dbReference>
<dbReference type="SUPFAM" id="SSF55298">
    <property type="entry name" value="YjgF-like"/>
    <property type="match status" value="1"/>
</dbReference>
<organism evidence="2">
    <name type="scientific">freshwater metagenome</name>
    <dbReference type="NCBI Taxonomy" id="449393"/>
    <lineage>
        <taxon>unclassified sequences</taxon>
        <taxon>metagenomes</taxon>
        <taxon>ecological metagenomes</taxon>
    </lineage>
</organism>
<dbReference type="EMBL" id="CAEZTC010000035">
    <property type="protein sequence ID" value="CAB4554550.1"/>
    <property type="molecule type" value="Genomic_DNA"/>
</dbReference>
<comment type="similarity">
    <text evidence="1">Belongs to the RutC family.</text>
</comment>
<dbReference type="AlphaFoldDB" id="A0A6J6CSP2"/>
<name>A0A6J6CSP2_9ZZZZ</name>
<protein>
    <submittedName>
        <fullName evidence="2">Unannotated protein</fullName>
    </submittedName>
</protein>
<accession>A0A6J6CSP2</accession>
<proteinExistence type="inferred from homology"/>
<evidence type="ECO:0000256" key="1">
    <source>
        <dbReference type="ARBA" id="ARBA00010552"/>
    </source>
</evidence>
<sequence length="135" mass="14081">MVHMGISEIQPEHMAPPAANYAHAVKVDGVSSLVYTSGVVPTMPDGTVPATMEGQARVVWANLLEILRSAGMGVANVVSITTYVVASPSLSVDLAAVMAVRDEVMGTHRAASTLVTVPALARAEWLMEISLVAAQ</sequence>
<dbReference type="InterPro" id="IPR035959">
    <property type="entry name" value="RutC-like_sf"/>
</dbReference>
<dbReference type="PANTHER" id="PTHR11803:SF58">
    <property type="entry name" value="PROTEIN HMF1-RELATED"/>
    <property type="match status" value="1"/>
</dbReference>
<gene>
    <name evidence="2" type="ORF">UFOPK1572_00406</name>
</gene>
<dbReference type="InterPro" id="IPR006175">
    <property type="entry name" value="YjgF/YER057c/UK114"/>
</dbReference>
<dbReference type="CDD" id="cd00448">
    <property type="entry name" value="YjgF_YER057c_UK114_family"/>
    <property type="match status" value="1"/>
</dbReference>
<dbReference type="GO" id="GO:0019239">
    <property type="term" value="F:deaminase activity"/>
    <property type="evidence" value="ECO:0007669"/>
    <property type="project" value="TreeGrafter"/>
</dbReference>